<keyword evidence="10" id="KW-1185">Reference proteome</keyword>
<evidence type="ECO:0000256" key="1">
    <source>
        <dbReference type="ARBA" id="ARBA00004141"/>
    </source>
</evidence>
<gene>
    <name evidence="9" type="ORF">TCAL_04623</name>
</gene>
<dbReference type="STRING" id="6832.A0A553NFU3"/>
<evidence type="ECO:0000256" key="3">
    <source>
        <dbReference type="ARBA" id="ARBA00022692"/>
    </source>
</evidence>
<evidence type="ECO:0000313" key="10">
    <source>
        <dbReference type="Proteomes" id="UP000318571"/>
    </source>
</evidence>
<comment type="caution">
    <text evidence="9">The sequence shown here is derived from an EMBL/GenBank/DDBJ whole genome shotgun (WGS) entry which is preliminary data.</text>
</comment>
<feature type="transmembrane region" description="Helical" evidence="7">
    <location>
        <begin position="617"/>
        <end position="639"/>
    </location>
</feature>
<dbReference type="InterPro" id="IPR007603">
    <property type="entry name" value="Choline_transptr-like"/>
</dbReference>
<feature type="transmembrane region" description="Helical" evidence="7">
    <location>
        <begin position="369"/>
        <end position="394"/>
    </location>
</feature>
<evidence type="ECO:0000256" key="6">
    <source>
        <dbReference type="ARBA" id="ARBA00023180"/>
    </source>
</evidence>
<feature type="transmembrane region" description="Helical" evidence="7">
    <location>
        <begin position="584"/>
        <end position="605"/>
    </location>
</feature>
<feature type="region of interest" description="Disordered" evidence="8">
    <location>
        <begin position="1"/>
        <end position="24"/>
    </location>
</feature>
<evidence type="ECO:0000256" key="4">
    <source>
        <dbReference type="ARBA" id="ARBA00022989"/>
    </source>
</evidence>
<dbReference type="EMBL" id="VCGU01000458">
    <property type="protein sequence ID" value="TRY64316.1"/>
    <property type="molecule type" value="Genomic_DNA"/>
</dbReference>
<protein>
    <recommendedName>
        <fullName evidence="7">Choline transporter-like protein</fullName>
    </recommendedName>
</protein>
<keyword evidence="3 7" id="KW-0812">Transmembrane</keyword>
<feature type="transmembrane region" description="Helical" evidence="7">
    <location>
        <begin position="436"/>
        <end position="461"/>
    </location>
</feature>
<feature type="transmembrane region" description="Helical" evidence="7">
    <location>
        <begin position="482"/>
        <end position="500"/>
    </location>
</feature>
<evidence type="ECO:0000256" key="7">
    <source>
        <dbReference type="RuleBase" id="RU368066"/>
    </source>
</evidence>
<dbReference type="GO" id="GO:0022857">
    <property type="term" value="F:transmembrane transporter activity"/>
    <property type="evidence" value="ECO:0007669"/>
    <property type="project" value="UniProtKB-UniRule"/>
</dbReference>
<dbReference type="GO" id="GO:0005886">
    <property type="term" value="C:plasma membrane"/>
    <property type="evidence" value="ECO:0007669"/>
    <property type="project" value="UniProtKB-SubCell"/>
</dbReference>
<sequence>MGSSNKVEDFRSDESQYGRKHEHDEDFHGPINKRSCTDVICLLLFLVFLGAWIAVAVYAFANGNPQRLIYPSNSDGEICGRGNYTESPKLLFFDLSRCARLSSVTGCPTPQVCVKECPNDFGRPWAEINDAGNSQTDVKRKMFPFCGPKMAESQITDDSITVKELILQKICPPWWVPSKTLLGRCIPSFQTTEDNQPMTNETVIIDSNETPENEIVDGGVLKKAVNYIGKLIDVRSFGERIYSDLATTWWMIILALILATILSLVWIILMRFVAAVMVWTSLILSVLLLCVGIVYCYFRYSQLKDDPRFSSNLSVYSELSTTWLVLLIILAVVLLIVLIILIFLRKRIKLAIELIEEGSIAVGHMMSTLIFPVVPFFCDLVVIAWFVLLAAFLASCDGEIPPENVTILCPEARCDFFKYGTTPMANYLQIFNVFGLLWGLFFVSAMEEMVMAGAFAAWYWTFDKKNLPSAPLTRSFGRTFRYHLGTLAFGSLIIAIIRMIRLVIEFIEQKMKEHRQDNPLVKAILCMCRCCFWCLETFMKFINRNAYIMTAIYGRNFCWSAKEAFSLLMRNIARVAVLDKITDFLLLLGKLVIVGTMGVLSFYIFSGRIDKIQVEDLNYYFVPVFVIIVGSFFIADVFFDVYEMAVDTLFLCFLEDIERNDGSADKPYYMSKDLRKILNYVKDNSRPPTAKSE</sequence>
<comment type="function">
    <text evidence="7">Choline transporter.</text>
</comment>
<dbReference type="Pfam" id="PF04515">
    <property type="entry name" value="Choline_transpo"/>
    <property type="match status" value="1"/>
</dbReference>
<accession>A0A553NFU3</accession>
<comment type="subcellular location">
    <subcellularLocation>
        <location evidence="7">Cell membrane</location>
        <topology evidence="7">Multi-pass membrane protein</topology>
    </subcellularLocation>
    <subcellularLocation>
        <location evidence="1">Membrane</location>
        <topology evidence="1">Multi-pass membrane protein</topology>
    </subcellularLocation>
</comment>
<feature type="transmembrane region" description="Helical" evidence="7">
    <location>
        <begin position="276"/>
        <end position="300"/>
    </location>
</feature>
<evidence type="ECO:0000313" key="9">
    <source>
        <dbReference type="EMBL" id="TRY64316.1"/>
    </source>
</evidence>
<evidence type="ECO:0000256" key="5">
    <source>
        <dbReference type="ARBA" id="ARBA00023136"/>
    </source>
</evidence>
<feature type="transmembrane region" description="Helical" evidence="7">
    <location>
        <begin position="39"/>
        <end position="61"/>
    </location>
</feature>
<dbReference type="AlphaFoldDB" id="A0A553NFU3"/>
<evidence type="ECO:0000256" key="8">
    <source>
        <dbReference type="SAM" id="MobiDB-lite"/>
    </source>
</evidence>
<dbReference type="PANTHER" id="PTHR12385">
    <property type="entry name" value="CHOLINE TRANSPORTER-LIKE (SLC FAMILY 44)"/>
    <property type="match status" value="1"/>
</dbReference>
<keyword evidence="5 7" id="KW-0472">Membrane</keyword>
<reference evidence="9 10" key="1">
    <citation type="journal article" date="2018" name="Nat. Ecol. Evol.">
        <title>Genomic signatures of mitonuclear coevolution across populations of Tigriopus californicus.</title>
        <authorList>
            <person name="Barreto F.S."/>
            <person name="Watson E.T."/>
            <person name="Lima T.G."/>
            <person name="Willett C.S."/>
            <person name="Edmands S."/>
            <person name="Li W."/>
            <person name="Burton R.S."/>
        </authorList>
    </citation>
    <scope>NUCLEOTIDE SEQUENCE [LARGE SCALE GENOMIC DNA]</scope>
    <source>
        <strain evidence="9 10">San Diego</strain>
    </source>
</reference>
<organism evidence="9 10">
    <name type="scientific">Tigriopus californicus</name>
    <name type="common">Marine copepod</name>
    <dbReference type="NCBI Taxonomy" id="6832"/>
    <lineage>
        <taxon>Eukaryota</taxon>
        <taxon>Metazoa</taxon>
        <taxon>Ecdysozoa</taxon>
        <taxon>Arthropoda</taxon>
        <taxon>Crustacea</taxon>
        <taxon>Multicrustacea</taxon>
        <taxon>Hexanauplia</taxon>
        <taxon>Copepoda</taxon>
        <taxon>Harpacticoida</taxon>
        <taxon>Harpacticidae</taxon>
        <taxon>Tigriopus</taxon>
    </lineage>
</organism>
<feature type="transmembrane region" description="Helical" evidence="7">
    <location>
        <begin position="320"/>
        <end position="344"/>
    </location>
</feature>
<comment type="similarity">
    <text evidence="2 7">Belongs to the CTL (choline transporter-like) family.</text>
</comment>
<feature type="transmembrane region" description="Helical" evidence="7">
    <location>
        <begin position="249"/>
        <end position="269"/>
    </location>
</feature>
<dbReference type="PANTHER" id="PTHR12385:SF14">
    <property type="entry name" value="CHOLINE TRANSPORTER-LIKE 2"/>
    <property type="match status" value="1"/>
</dbReference>
<proteinExistence type="inferred from homology"/>
<name>A0A553NFU3_TIGCA</name>
<keyword evidence="6" id="KW-0325">Glycoprotein</keyword>
<keyword evidence="4 7" id="KW-1133">Transmembrane helix</keyword>
<dbReference type="OMA" id="DAFWCAF"/>
<evidence type="ECO:0000256" key="2">
    <source>
        <dbReference type="ARBA" id="ARBA00007168"/>
    </source>
</evidence>
<dbReference type="Proteomes" id="UP000318571">
    <property type="component" value="Chromosome 10"/>
</dbReference>